<proteinExistence type="predicted"/>
<evidence type="ECO:0000313" key="3">
    <source>
        <dbReference type="Proteomes" id="UP001501175"/>
    </source>
</evidence>
<dbReference type="Gene3D" id="3.20.20.190">
    <property type="entry name" value="Phosphatidylinositol (PI) phosphodiesterase"/>
    <property type="match status" value="1"/>
</dbReference>
<dbReference type="InterPro" id="IPR030395">
    <property type="entry name" value="GP_PDE_dom"/>
</dbReference>
<evidence type="ECO:0000259" key="1">
    <source>
        <dbReference type="PROSITE" id="PS51704"/>
    </source>
</evidence>
<accession>A0ABP8NNW4</accession>
<reference evidence="3" key="1">
    <citation type="journal article" date="2019" name="Int. J. Syst. Evol. Microbiol.">
        <title>The Global Catalogue of Microorganisms (GCM) 10K type strain sequencing project: providing services to taxonomists for standard genome sequencing and annotation.</title>
        <authorList>
            <consortium name="The Broad Institute Genomics Platform"/>
            <consortium name="The Broad Institute Genome Sequencing Center for Infectious Disease"/>
            <person name="Wu L."/>
            <person name="Ma J."/>
        </authorList>
    </citation>
    <scope>NUCLEOTIDE SEQUENCE [LARGE SCALE GENOMIC DNA]</scope>
    <source>
        <strain evidence="3">JCM 17927</strain>
    </source>
</reference>
<dbReference type="PANTHER" id="PTHR46211:SF14">
    <property type="entry name" value="GLYCEROPHOSPHODIESTER PHOSPHODIESTERASE"/>
    <property type="match status" value="1"/>
</dbReference>
<feature type="domain" description="GP-PDE" evidence="1">
    <location>
        <begin position="1"/>
        <end position="262"/>
    </location>
</feature>
<dbReference type="PANTHER" id="PTHR46211">
    <property type="entry name" value="GLYCEROPHOSPHORYL DIESTER PHOSPHODIESTERASE"/>
    <property type="match status" value="1"/>
</dbReference>
<name>A0ABP8NNW4_9BACT</name>
<protein>
    <submittedName>
        <fullName evidence="2">Glycerophosphodiester phosphodiesterase family protein</fullName>
    </submittedName>
</protein>
<organism evidence="2 3">
    <name type="scientific">Nibrella saemangeumensis</name>
    <dbReference type="NCBI Taxonomy" id="1084526"/>
    <lineage>
        <taxon>Bacteria</taxon>
        <taxon>Pseudomonadati</taxon>
        <taxon>Bacteroidota</taxon>
        <taxon>Cytophagia</taxon>
        <taxon>Cytophagales</taxon>
        <taxon>Spirosomataceae</taxon>
        <taxon>Nibrella</taxon>
    </lineage>
</organism>
<keyword evidence="3" id="KW-1185">Reference proteome</keyword>
<evidence type="ECO:0000313" key="2">
    <source>
        <dbReference type="EMBL" id="GAA4468483.1"/>
    </source>
</evidence>
<dbReference type="InterPro" id="IPR017946">
    <property type="entry name" value="PLC-like_Pdiesterase_TIM-brl"/>
</dbReference>
<dbReference type="Proteomes" id="UP001501175">
    <property type="component" value="Unassembled WGS sequence"/>
</dbReference>
<gene>
    <name evidence="2" type="ORF">GCM10023189_53900</name>
</gene>
<comment type="caution">
    <text evidence="2">The sequence shown here is derived from an EMBL/GenBank/DDBJ whole genome shotgun (WGS) entry which is preliminary data.</text>
</comment>
<dbReference type="EMBL" id="BAABHD010000083">
    <property type="protein sequence ID" value="GAA4468483.1"/>
    <property type="molecule type" value="Genomic_DNA"/>
</dbReference>
<sequence>MPENSVPAFLKAIDLGVNTLEMDVVISKDRQVVVSHDPYMNAAFCLTPAGTPIDKEEQQMHNLYQMTYDEIRRYDCGSVGNAAHPDQQKLKVAKPLLQDVIQQAEAYRKLKRLPALSYNIEIKSDAGQYDISQPKPAEFSDLVYQVLIEQLPPEQVILQSFDFAVLKHWKQQIDAGRYQKVRLSALVANLKPVDTHLKELGFIPDIYSPYYQLLSKNKIRRLHGKGMKVIPWTVNNPNHMRRLINNSVDGLITDYPDRAKNL</sequence>
<dbReference type="Pfam" id="PF03009">
    <property type="entry name" value="GDPD"/>
    <property type="match status" value="1"/>
</dbReference>
<dbReference type="SUPFAM" id="SSF51695">
    <property type="entry name" value="PLC-like phosphodiesterases"/>
    <property type="match status" value="1"/>
</dbReference>
<dbReference type="PROSITE" id="PS51704">
    <property type="entry name" value="GP_PDE"/>
    <property type="match status" value="1"/>
</dbReference>